<comment type="caution">
    <text evidence="10">The sequence shown here is derived from an EMBL/GenBank/DDBJ whole genome shotgun (WGS) entry which is preliminary data.</text>
</comment>
<keyword evidence="6" id="KW-0802">TPR repeat</keyword>
<gene>
    <name evidence="10" type="ORF">GCM10022423_08720</name>
</gene>
<feature type="transmembrane region" description="Helical" evidence="8">
    <location>
        <begin position="446"/>
        <end position="464"/>
    </location>
</feature>
<dbReference type="SMART" id="SM00028">
    <property type="entry name" value="TPR"/>
    <property type="match status" value="3"/>
</dbReference>
<comment type="catalytic activity">
    <reaction evidence="1">
        <text>ATP + protein L-histidine = ADP + protein N-phospho-L-histidine.</text>
        <dbReference type="EC" id="2.7.13.3"/>
    </reaction>
</comment>
<evidence type="ECO:0000256" key="7">
    <source>
        <dbReference type="SAM" id="Coils"/>
    </source>
</evidence>
<organism evidence="10 11">
    <name type="scientific">Flavobacterium ginsengiterrae</name>
    <dbReference type="NCBI Taxonomy" id="871695"/>
    <lineage>
        <taxon>Bacteria</taxon>
        <taxon>Pseudomonadati</taxon>
        <taxon>Bacteroidota</taxon>
        <taxon>Flavobacteriia</taxon>
        <taxon>Flavobacteriales</taxon>
        <taxon>Flavobacteriaceae</taxon>
        <taxon>Flavobacterium</taxon>
    </lineage>
</organism>
<evidence type="ECO:0000256" key="1">
    <source>
        <dbReference type="ARBA" id="ARBA00000085"/>
    </source>
</evidence>
<dbReference type="PANTHER" id="PTHR24421">
    <property type="entry name" value="NITRATE/NITRITE SENSOR PROTEIN NARX-RELATED"/>
    <property type="match status" value="1"/>
</dbReference>
<dbReference type="Proteomes" id="UP001500748">
    <property type="component" value="Unassembled WGS sequence"/>
</dbReference>
<feature type="coiled-coil region" evidence="7">
    <location>
        <begin position="543"/>
        <end position="570"/>
    </location>
</feature>
<evidence type="ECO:0000256" key="5">
    <source>
        <dbReference type="ARBA" id="ARBA00023012"/>
    </source>
</evidence>
<dbReference type="SUPFAM" id="SSF81901">
    <property type="entry name" value="HCP-like"/>
    <property type="match status" value="1"/>
</dbReference>
<dbReference type="SUPFAM" id="SSF48452">
    <property type="entry name" value="TPR-like"/>
    <property type="match status" value="1"/>
</dbReference>
<dbReference type="Pfam" id="PF02518">
    <property type="entry name" value="HATPase_c"/>
    <property type="match status" value="1"/>
</dbReference>
<dbReference type="InterPro" id="IPR011990">
    <property type="entry name" value="TPR-like_helical_dom_sf"/>
</dbReference>
<feature type="repeat" description="TPR" evidence="6">
    <location>
        <begin position="220"/>
        <end position="253"/>
    </location>
</feature>
<dbReference type="InterPro" id="IPR019734">
    <property type="entry name" value="TPR_rpt"/>
</dbReference>
<evidence type="ECO:0000256" key="8">
    <source>
        <dbReference type="SAM" id="Phobius"/>
    </source>
</evidence>
<keyword evidence="3" id="KW-0808">Transferase</keyword>
<name>A0ABP7G9N5_9FLAO</name>
<dbReference type="Gene3D" id="3.30.565.10">
    <property type="entry name" value="Histidine kinase-like ATPase, C-terminal domain"/>
    <property type="match status" value="1"/>
</dbReference>
<dbReference type="InterPro" id="IPR050482">
    <property type="entry name" value="Sensor_HK_TwoCompSys"/>
</dbReference>
<proteinExistence type="predicted"/>
<reference evidence="11" key="1">
    <citation type="journal article" date="2019" name="Int. J. Syst. Evol. Microbiol.">
        <title>The Global Catalogue of Microorganisms (GCM) 10K type strain sequencing project: providing services to taxonomists for standard genome sequencing and annotation.</title>
        <authorList>
            <consortium name="The Broad Institute Genomics Platform"/>
            <consortium name="The Broad Institute Genome Sequencing Center for Infectious Disease"/>
            <person name="Wu L."/>
            <person name="Ma J."/>
        </authorList>
    </citation>
    <scope>NUCLEOTIDE SEQUENCE [LARGE SCALE GENOMIC DNA]</scope>
    <source>
        <strain evidence="11">JCM 17337</strain>
    </source>
</reference>
<evidence type="ECO:0000313" key="10">
    <source>
        <dbReference type="EMBL" id="GAA3760012.1"/>
    </source>
</evidence>
<evidence type="ECO:0000259" key="9">
    <source>
        <dbReference type="PROSITE" id="PS50109"/>
    </source>
</evidence>
<keyword evidence="7" id="KW-0175">Coiled coil</keyword>
<dbReference type="PANTHER" id="PTHR24421:SF10">
    <property type="entry name" value="NITRATE_NITRITE SENSOR PROTEIN NARQ"/>
    <property type="match status" value="1"/>
</dbReference>
<dbReference type="PROSITE" id="PS50005">
    <property type="entry name" value="TPR"/>
    <property type="match status" value="1"/>
</dbReference>
<dbReference type="InterPro" id="IPR003594">
    <property type="entry name" value="HATPase_dom"/>
</dbReference>
<evidence type="ECO:0000313" key="11">
    <source>
        <dbReference type="Proteomes" id="UP001500748"/>
    </source>
</evidence>
<keyword evidence="8" id="KW-0472">Membrane</keyword>
<evidence type="ECO:0000256" key="2">
    <source>
        <dbReference type="ARBA" id="ARBA00012438"/>
    </source>
</evidence>
<keyword evidence="5" id="KW-0902">Two-component regulatory system</keyword>
<dbReference type="PROSITE" id="PS50109">
    <property type="entry name" value="HIS_KIN"/>
    <property type="match status" value="1"/>
</dbReference>
<dbReference type="InterPro" id="IPR036890">
    <property type="entry name" value="HATPase_C_sf"/>
</dbReference>
<keyword evidence="11" id="KW-1185">Reference proteome</keyword>
<keyword evidence="8" id="KW-0812">Transmembrane</keyword>
<dbReference type="CDD" id="cd16917">
    <property type="entry name" value="HATPase_UhpB-NarQ-NarX-like"/>
    <property type="match status" value="1"/>
</dbReference>
<dbReference type="Pfam" id="PF13424">
    <property type="entry name" value="TPR_12"/>
    <property type="match status" value="1"/>
</dbReference>
<dbReference type="SUPFAM" id="SSF55874">
    <property type="entry name" value="ATPase domain of HSP90 chaperone/DNA topoisomerase II/histidine kinase"/>
    <property type="match status" value="1"/>
</dbReference>
<keyword evidence="4" id="KW-0418">Kinase</keyword>
<dbReference type="EMBL" id="BAABDU010000003">
    <property type="protein sequence ID" value="GAA3760012.1"/>
    <property type="molecule type" value="Genomic_DNA"/>
</dbReference>
<evidence type="ECO:0000256" key="4">
    <source>
        <dbReference type="ARBA" id="ARBA00022777"/>
    </source>
</evidence>
<sequence>MSVFWQLFFCVYSFSIFGENQKYKLKRHLLISLFLLLILFACTNKKKKEKDLSLNPSEDSLSIYFSLANNIDLPFQYKQKYNKKAFDIVKNQKDDSIKKVNLFKVANRYYNMSDWSSFKDVSKLLLEKSINSKDSVNIAKSYTYLGDYYQSQTISDSAFLNYFRAEKIYLKINDDFRLAKTLLTKADLQLTEGDFFESEITVFKALKILKDKKNAARDIYDSYNLLGIIYNEREEYEKSLEYHNKALNILDDKSIPADLQLKAISLNNIGFVYLRMNNFNKAKEYLRRGLNEKDLYNGNTNLYAMLLDNLAVSKFKSKDFTELPEQFYDALKIRDSLKQESGIIISKIHLSEYYAFKKDTLRAVQLSKQALNVSRTANKVRNTLDALKQIAIVDPKNASKYSKEYILLNDKLLKAERNMGEKFSRIEYETNEIKDQNSNLQEKNKTLIYVFSICTLIGLFFYVYKTQQARNRELLFKQQQQIANEDIYNLMISQQNEIESTRIKEKKKVAQELHDGVLGRMFGVRISLDSLDKIDEAEAASKRKKYLAELKHIEEDIREISHDLNREKSELINNFVVILNKLFENQKNTYPSKLETSFDSHIKWELVNNIVKINLYRIIQEALQNCNKYANAETIKVEFKSEIDHLVLSILDDGVGFNVKRTKNGIGLHNIEYRAAECKGTVNIKSAKGEGTLLVVKVPIDQKINLQKNDI</sequence>
<evidence type="ECO:0000256" key="3">
    <source>
        <dbReference type="ARBA" id="ARBA00022679"/>
    </source>
</evidence>
<accession>A0ABP7G9N5</accession>
<dbReference type="InterPro" id="IPR005467">
    <property type="entry name" value="His_kinase_dom"/>
</dbReference>
<dbReference type="Gene3D" id="1.25.40.10">
    <property type="entry name" value="Tetratricopeptide repeat domain"/>
    <property type="match status" value="1"/>
</dbReference>
<dbReference type="EC" id="2.7.13.3" evidence="2"/>
<feature type="domain" description="Histidine kinase" evidence="9">
    <location>
        <begin position="615"/>
        <end position="702"/>
    </location>
</feature>
<protein>
    <recommendedName>
        <fullName evidence="2">histidine kinase</fullName>
        <ecNumber evidence="2">2.7.13.3</ecNumber>
    </recommendedName>
</protein>
<keyword evidence="8" id="KW-1133">Transmembrane helix</keyword>
<evidence type="ECO:0000256" key="6">
    <source>
        <dbReference type="PROSITE-ProRule" id="PRU00339"/>
    </source>
</evidence>